<keyword evidence="6 10" id="KW-0472">Membrane</keyword>
<accession>A0A5K4F1A6</accession>
<dbReference type="Pfam" id="PF00028">
    <property type="entry name" value="Cadherin"/>
    <property type="match status" value="2"/>
</dbReference>
<feature type="domain" description="Cadherin" evidence="11">
    <location>
        <begin position="789"/>
        <end position="914"/>
    </location>
</feature>
<dbReference type="PANTHER" id="PTHR24028">
    <property type="entry name" value="CADHERIN-87A"/>
    <property type="match status" value="1"/>
</dbReference>
<reference evidence="13" key="2">
    <citation type="submission" date="2019-11" db="UniProtKB">
        <authorList>
            <consortium name="WormBaseParasite"/>
        </authorList>
    </citation>
    <scope>IDENTIFICATION</scope>
    <source>
        <strain evidence="13">Puerto Rican</strain>
    </source>
</reference>
<evidence type="ECO:0000256" key="1">
    <source>
        <dbReference type="ARBA" id="ARBA00004167"/>
    </source>
</evidence>
<dbReference type="GO" id="GO:0007156">
    <property type="term" value="P:homophilic cell adhesion via plasma membrane adhesion molecules"/>
    <property type="evidence" value="ECO:0007669"/>
    <property type="project" value="InterPro"/>
</dbReference>
<dbReference type="PANTHER" id="PTHR24028:SF146">
    <property type="entry name" value="CADHERIN 96CB, ISOFORM D-RELATED"/>
    <property type="match status" value="1"/>
</dbReference>
<dbReference type="SUPFAM" id="SSF49313">
    <property type="entry name" value="Cadherin-like"/>
    <property type="match status" value="5"/>
</dbReference>
<dbReference type="SMART" id="SM00112">
    <property type="entry name" value="CA"/>
    <property type="match status" value="5"/>
</dbReference>
<dbReference type="AlphaFoldDB" id="A0A5K4F1A6"/>
<evidence type="ECO:0000313" key="12">
    <source>
        <dbReference type="Proteomes" id="UP000008854"/>
    </source>
</evidence>
<keyword evidence="12" id="KW-1185">Reference proteome</keyword>
<feature type="domain" description="Cadherin" evidence="11">
    <location>
        <begin position="552"/>
        <end position="654"/>
    </location>
</feature>
<evidence type="ECO:0000313" key="13">
    <source>
        <dbReference type="WBParaSite" id="Smp_266760.1"/>
    </source>
</evidence>
<feature type="domain" description="Cadherin" evidence="11">
    <location>
        <begin position="403"/>
        <end position="521"/>
    </location>
</feature>
<dbReference type="InterPro" id="IPR020894">
    <property type="entry name" value="Cadherin_CS"/>
</dbReference>
<feature type="domain" description="Cadherin" evidence="11">
    <location>
        <begin position="255"/>
        <end position="393"/>
    </location>
</feature>
<name>A0A5K4F1A6_SCHMA</name>
<feature type="transmembrane region" description="Helical" evidence="10">
    <location>
        <begin position="1164"/>
        <end position="1187"/>
    </location>
</feature>
<dbReference type="CDD" id="cd11304">
    <property type="entry name" value="Cadherin_repeat"/>
    <property type="match status" value="5"/>
</dbReference>
<dbReference type="STRING" id="6183.A0A5K4F1A6"/>
<organism evidence="12 13">
    <name type="scientific">Schistosoma mansoni</name>
    <name type="common">Blood fluke</name>
    <dbReference type="NCBI Taxonomy" id="6183"/>
    <lineage>
        <taxon>Eukaryota</taxon>
        <taxon>Metazoa</taxon>
        <taxon>Spiralia</taxon>
        <taxon>Lophotrochozoa</taxon>
        <taxon>Platyhelminthes</taxon>
        <taxon>Trematoda</taxon>
        <taxon>Digenea</taxon>
        <taxon>Strigeidida</taxon>
        <taxon>Schistosomatoidea</taxon>
        <taxon>Schistosomatidae</taxon>
        <taxon>Schistosoma</taxon>
    </lineage>
</organism>
<dbReference type="Proteomes" id="UP000008854">
    <property type="component" value="Unassembled WGS sequence"/>
</dbReference>
<evidence type="ECO:0000256" key="9">
    <source>
        <dbReference type="SAM" id="MobiDB-lite"/>
    </source>
</evidence>
<dbReference type="InterPro" id="IPR050174">
    <property type="entry name" value="Protocadherin/Cadherin-CA"/>
</dbReference>
<evidence type="ECO:0000256" key="5">
    <source>
        <dbReference type="ARBA" id="ARBA00022989"/>
    </source>
</evidence>
<dbReference type="PROSITE" id="PS00232">
    <property type="entry name" value="CADHERIN_1"/>
    <property type="match status" value="3"/>
</dbReference>
<feature type="compositionally biased region" description="Low complexity" evidence="9">
    <location>
        <begin position="230"/>
        <end position="242"/>
    </location>
</feature>
<keyword evidence="5 10" id="KW-1133">Transmembrane helix</keyword>
<feature type="region of interest" description="Disordered" evidence="9">
    <location>
        <begin position="997"/>
        <end position="1032"/>
    </location>
</feature>
<keyword evidence="3" id="KW-0677">Repeat</keyword>
<protein>
    <submittedName>
        <fullName evidence="13">Cadherin</fullName>
    </submittedName>
</protein>
<evidence type="ECO:0000256" key="3">
    <source>
        <dbReference type="ARBA" id="ARBA00022737"/>
    </source>
</evidence>
<reference evidence="12" key="1">
    <citation type="journal article" date="2012" name="PLoS Negl. Trop. Dis.">
        <title>A systematically improved high quality genome and transcriptome of the human blood fluke Schistosoma mansoni.</title>
        <authorList>
            <person name="Protasio A.V."/>
            <person name="Tsai I.J."/>
            <person name="Babbage A."/>
            <person name="Nichol S."/>
            <person name="Hunt M."/>
            <person name="Aslett M.A."/>
            <person name="De Silva N."/>
            <person name="Velarde G.S."/>
            <person name="Anderson T.J."/>
            <person name="Clark R.C."/>
            <person name="Davidson C."/>
            <person name="Dillon G.P."/>
            <person name="Holroyd N.E."/>
            <person name="LoVerde P.T."/>
            <person name="Lloyd C."/>
            <person name="McQuillan J."/>
            <person name="Oliveira G."/>
            <person name="Otto T.D."/>
            <person name="Parker-Manuel S.J."/>
            <person name="Quail M.A."/>
            <person name="Wilson R.A."/>
            <person name="Zerlotini A."/>
            <person name="Dunne D.W."/>
            <person name="Berriman M."/>
        </authorList>
    </citation>
    <scope>NUCLEOTIDE SEQUENCE [LARGE SCALE GENOMIC DNA]</scope>
    <source>
        <strain evidence="12">Puerto Rican</strain>
    </source>
</reference>
<feature type="compositionally biased region" description="Low complexity" evidence="9">
    <location>
        <begin position="194"/>
        <end position="222"/>
    </location>
</feature>
<evidence type="ECO:0000256" key="7">
    <source>
        <dbReference type="ARBA" id="ARBA00023180"/>
    </source>
</evidence>
<feature type="domain" description="Cadherin" evidence="11">
    <location>
        <begin position="655"/>
        <end position="789"/>
    </location>
</feature>
<dbReference type="GO" id="GO:0005509">
    <property type="term" value="F:calcium ion binding"/>
    <property type="evidence" value="ECO:0007669"/>
    <property type="project" value="UniProtKB-UniRule"/>
</dbReference>
<dbReference type="InParanoid" id="A0A5K4F1A6"/>
<feature type="transmembrane region" description="Helical" evidence="10">
    <location>
        <begin position="7"/>
        <end position="27"/>
    </location>
</feature>
<evidence type="ECO:0000256" key="2">
    <source>
        <dbReference type="ARBA" id="ARBA00022692"/>
    </source>
</evidence>
<keyword evidence="4 8" id="KW-0106">Calcium</keyword>
<evidence type="ECO:0000259" key="11">
    <source>
        <dbReference type="PROSITE" id="PS50268"/>
    </source>
</evidence>
<dbReference type="PRINTS" id="PR00205">
    <property type="entry name" value="CADHERIN"/>
</dbReference>
<dbReference type="GO" id="GO:0005886">
    <property type="term" value="C:plasma membrane"/>
    <property type="evidence" value="ECO:0007669"/>
    <property type="project" value="InterPro"/>
</dbReference>
<proteinExistence type="predicted"/>
<sequence length="1457" mass="167200">MNINFKIIFKLYLIIYLINLILIKFQVNYEVKSINIDYINNTTYNTTYNVLSNNESLLEYQIQFYLNDNTPLNYLVGNILTTNYTHPHPNLHPHHPHPHQQQHGNIFIRSMLIPDTYYQLTIKGDLYTRNVIDRDLICSKFNCCLLDYCLMNIEAYLFTINNLKLIKIKIQIIIIDENDNIPLFPKSIINNNNNHSNNTNKHSNNINKHSNSINKHSNNTNKHSNDTNKHSNNINMHSNNNTNNNENLIDIYNQNLNIYELIIPESISIGKRYSLPMAIDIDSPRYGIKQYRLQIINQSINHLVTNQINNDSYTSSIESPFSLINPDHLIINKIHTKSIIGSPQLQVDYMLDREKQSIYYYRIIVEDHGEPPLYSDMILRIKVADINDNAPIFINFTTDTTTISDNNNIFIMENLTVGTKIFQFYTKDLDEGENGNVTYSTDWKSIYGDLNQINIQSIISKYSLNPWNGELTISDLLDYENELERKLILLIQAIDNGIPKLTTSISYTIHLIDINDNEPEIEMIPIQTTEISSSSNNNSSIGNVSQFPLLYENDPTPQLLRLISINDKDDCSINKIQCQLINEERNLVSFRLISYSNYAYGLFNQRQFDYEKDTNKKGQLLVGIQCHDIAEPPKFIQKWFELPLGDLNDNWPQFNQLNYEFSIYENVPIYTKIGYIVAMDLDSGIYGQLRYELMSDHLEYLKFIQIDATNGTIYTTDHLDRELINILHLFVTVKDGGVIADDDDDDGGGGGGYDNRINNETGNFKSIIKTNTTSIKIHLLDVNDNPPKYNGSLEFHIEENLPLGTIILNQLNFIDPDLGENSTISIKLIDQSYSYLPSISDELNSNYGNEMNDNSMISVDNQSRLVVSGVLDREKQTQFMIKLIAYDHGKLISHTCTTTLTFYIDDINDNQPYLLYPNNGSLLFGMSKSSNWLNSRQSTSSMIPVDTSFGTLIATIRGKDLDAGDNGTVIYSIVPSKIYHLKQKLKQQQNDISMKVNNRNSIDTFENPSNRSNLKISSKRQSNSFDPFESTSSRSNLKINERKLKYEVDENTDFLELHDGFFYFTIHEQTGQLTTSWNNHFKKKEIELSIKNQSIHMNELQLKNQYLKSKGTPIPGLYIITIHLQDKGKPQQTTEVIFYVNISEPIGNPFGFWTLHHSHISNKIILILIIICSLALIISLTAVILWIRFKSDHQILRSLSNTSCREYKPGIIITSDTQNHNKHYEFHHSVNLSPMTDRRYEKTSNRTIFLPSTVLGSYPKEFPSSEGLYDGTLLTGTMITTSIDEKLPSYIQPCYSDENANQLSIHVYPFHVNEQNESCHHTTEWMSTTPNRYHTIPYQPTSFIIKHSNEPIPNIIHMDSFADRIDLYDKDVQLLSNGMISVNLTNITNQTNSICGSDSGVDSGTGIIITTSDTYLPISSWHITDLDNKINYHDSIYGSFKLPCEKPDMNNISHGNI</sequence>
<comment type="subcellular location">
    <subcellularLocation>
        <location evidence="1">Membrane</location>
        <topology evidence="1">Single-pass membrane protein</topology>
    </subcellularLocation>
</comment>
<dbReference type="WBParaSite" id="Smp_266760.1">
    <property type="protein sequence ID" value="Smp_266760.1"/>
    <property type="gene ID" value="Smp_266760"/>
</dbReference>
<evidence type="ECO:0000256" key="4">
    <source>
        <dbReference type="ARBA" id="ARBA00022837"/>
    </source>
</evidence>
<feature type="region of interest" description="Disordered" evidence="9">
    <location>
        <begin position="194"/>
        <end position="242"/>
    </location>
</feature>
<evidence type="ECO:0000256" key="6">
    <source>
        <dbReference type="ARBA" id="ARBA00023136"/>
    </source>
</evidence>
<keyword evidence="2 10" id="KW-0812">Transmembrane</keyword>
<dbReference type="PROSITE" id="PS50268">
    <property type="entry name" value="CADHERIN_2"/>
    <property type="match status" value="5"/>
</dbReference>
<dbReference type="InterPro" id="IPR002126">
    <property type="entry name" value="Cadherin-like_dom"/>
</dbReference>
<dbReference type="InterPro" id="IPR015919">
    <property type="entry name" value="Cadherin-like_sf"/>
</dbReference>
<evidence type="ECO:0000256" key="8">
    <source>
        <dbReference type="PROSITE-ProRule" id="PRU00043"/>
    </source>
</evidence>
<dbReference type="Gene3D" id="2.60.40.60">
    <property type="entry name" value="Cadherins"/>
    <property type="match status" value="7"/>
</dbReference>
<keyword evidence="7" id="KW-0325">Glycoprotein</keyword>
<evidence type="ECO:0000256" key="10">
    <source>
        <dbReference type="SAM" id="Phobius"/>
    </source>
</evidence>